<keyword evidence="10 18" id="KW-0808">Transferase</keyword>
<reference evidence="21" key="1">
    <citation type="journal article" date="2022" name="Int. J. Syst. Evol. Microbiol.">
        <title>Granulimonas faecalis gen. nov., sp. nov., and Leptogranulimonas caecicola gen. nov., sp. nov., novel lactate-producing Atopobiaceae bacteria isolated from mouse intestines, and an emended description of the family Atopobiaceae.</title>
        <authorList>
            <person name="Morinaga K."/>
            <person name="Kusada H."/>
            <person name="Sakamoto S."/>
            <person name="Murakami T."/>
            <person name="Toyoda A."/>
            <person name="Mori H."/>
            <person name="Meng X.Y."/>
            <person name="Takashino M."/>
            <person name="Murotomi K."/>
            <person name="Tamaki H."/>
        </authorList>
    </citation>
    <scope>NUCLEOTIDE SEQUENCE</scope>
    <source>
        <strain evidence="21">OPF53</strain>
    </source>
</reference>
<feature type="transmembrane region" description="Helical" evidence="20">
    <location>
        <begin position="224"/>
        <end position="243"/>
    </location>
</feature>
<proteinExistence type="inferred from homology"/>
<evidence type="ECO:0000256" key="10">
    <source>
        <dbReference type="ARBA" id="ARBA00022679"/>
    </source>
</evidence>
<evidence type="ECO:0000256" key="19">
    <source>
        <dbReference type="SAM" id="MobiDB-lite"/>
    </source>
</evidence>
<keyword evidence="11 18" id="KW-0812">Transmembrane</keyword>
<evidence type="ECO:0000313" key="21">
    <source>
        <dbReference type="EMBL" id="GJM55375.1"/>
    </source>
</evidence>
<evidence type="ECO:0000256" key="14">
    <source>
        <dbReference type="ARBA" id="ARBA00023098"/>
    </source>
</evidence>
<dbReference type="InterPro" id="IPR000374">
    <property type="entry name" value="PC_trans"/>
</dbReference>
<keyword evidence="22" id="KW-1185">Reference proteome</keyword>
<evidence type="ECO:0000256" key="13">
    <source>
        <dbReference type="ARBA" id="ARBA00022989"/>
    </source>
</evidence>
<evidence type="ECO:0000256" key="5">
    <source>
        <dbReference type="ARBA" id="ARBA00010185"/>
    </source>
</evidence>
<dbReference type="GO" id="GO:0005886">
    <property type="term" value="C:plasma membrane"/>
    <property type="evidence" value="ECO:0007669"/>
    <property type="project" value="UniProtKB-SubCell"/>
</dbReference>
<evidence type="ECO:0000313" key="22">
    <source>
        <dbReference type="Proteomes" id="UP001055025"/>
    </source>
</evidence>
<keyword evidence="8" id="KW-1003">Cell membrane</keyword>
<keyword evidence="13 20" id="KW-1133">Transmembrane helix</keyword>
<feature type="transmembrane region" description="Helical" evidence="20">
    <location>
        <begin position="103"/>
        <end position="119"/>
    </location>
</feature>
<comment type="similarity">
    <text evidence="5 18">Belongs to the CDS family.</text>
</comment>
<keyword evidence="9" id="KW-0444">Lipid biosynthesis</keyword>
<keyword evidence="14" id="KW-0443">Lipid metabolism</keyword>
<dbReference type="PROSITE" id="PS01315">
    <property type="entry name" value="CDS"/>
    <property type="match status" value="1"/>
</dbReference>
<comment type="pathway">
    <text evidence="4">Lipid metabolism.</text>
</comment>
<dbReference type="GO" id="GO:0016024">
    <property type="term" value="P:CDP-diacylglycerol biosynthetic process"/>
    <property type="evidence" value="ECO:0007669"/>
    <property type="project" value="TreeGrafter"/>
</dbReference>
<feature type="transmembrane region" description="Helical" evidence="20">
    <location>
        <begin position="181"/>
        <end position="203"/>
    </location>
</feature>
<protein>
    <recommendedName>
        <fullName evidence="7 18">Phosphatidate cytidylyltransferase</fullName>
        <ecNumber evidence="6 18">2.7.7.41</ecNumber>
    </recommendedName>
</protein>
<evidence type="ECO:0000256" key="16">
    <source>
        <dbReference type="ARBA" id="ARBA00023209"/>
    </source>
</evidence>
<evidence type="ECO:0000256" key="9">
    <source>
        <dbReference type="ARBA" id="ARBA00022516"/>
    </source>
</evidence>
<dbReference type="GO" id="GO:0004605">
    <property type="term" value="F:phosphatidate cytidylyltransferase activity"/>
    <property type="evidence" value="ECO:0007669"/>
    <property type="project" value="UniProtKB-EC"/>
</dbReference>
<feature type="transmembrane region" description="Helical" evidence="20">
    <location>
        <begin position="125"/>
        <end position="142"/>
    </location>
</feature>
<evidence type="ECO:0000256" key="15">
    <source>
        <dbReference type="ARBA" id="ARBA00023136"/>
    </source>
</evidence>
<evidence type="ECO:0000256" key="18">
    <source>
        <dbReference type="RuleBase" id="RU003938"/>
    </source>
</evidence>
<keyword evidence="16" id="KW-0594">Phospholipid biosynthesis</keyword>
<sequence length="316" mass="34439">MSDDSKHNRGPQGLERPMDKYERKRDEREELRLEGGTRSSRVRSGTEKLLTRTLSGLFYSVTVLVCIFWGPVPCAVLFCAMAWLCCSEFFRIARMLGRMPNELIGLTAAVAFVVCPLLPDVALMVVFSLLVLSCGVWFVWTARASISDAAITVLGPVYTGFLLSSVMYVRVIDIPSQPMPVAALLTFGVISSIWMSDAAAYFVGQRFGRHKMVPKISPHKTWEGFAGGMVGSVFVWLIMWVVGLPCVTLPLALLGGVCVGAVGVIGDLFESRLKRAAGVKDSGNFLPGHGGMLDRTDSILFGSMTAFFILRLGGLL</sequence>
<evidence type="ECO:0000256" key="6">
    <source>
        <dbReference type="ARBA" id="ARBA00012487"/>
    </source>
</evidence>
<keyword evidence="12 18" id="KW-0548">Nucleotidyltransferase</keyword>
<evidence type="ECO:0000256" key="11">
    <source>
        <dbReference type="ARBA" id="ARBA00022692"/>
    </source>
</evidence>
<keyword evidence="15 20" id="KW-0472">Membrane</keyword>
<evidence type="ECO:0000256" key="7">
    <source>
        <dbReference type="ARBA" id="ARBA00019373"/>
    </source>
</evidence>
<feature type="compositionally biased region" description="Basic and acidic residues" evidence="19">
    <location>
        <begin position="16"/>
        <end position="35"/>
    </location>
</feature>
<dbReference type="AlphaFoldDB" id="A0AAV5B3K1"/>
<evidence type="ECO:0000256" key="3">
    <source>
        <dbReference type="ARBA" id="ARBA00005119"/>
    </source>
</evidence>
<keyword evidence="17" id="KW-1208">Phospholipid metabolism</keyword>
<comment type="catalytic activity">
    <reaction evidence="1 18">
        <text>a 1,2-diacyl-sn-glycero-3-phosphate + CTP + H(+) = a CDP-1,2-diacyl-sn-glycerol + diphosphate</text>
        <dbReference type="Rhea" id="RHEA:16229"/>
        <dbReference type="ChEBI" id="CHEBI:15378"/>
        <dbReference type="ChEBI" id="CHEBI:33019"/>
        <dbReference type="ChEBI" id="CHEBI:37563"/>
        <dbReference type="ChEBI" id="CHEBI:58332"/>
        <dbReference type="ChEBI" id="CHEBI:58608"/>
        <dbReference type="EC" id="2.7.7.41"/>
    </reaction>
</comment>
<feature type="transmembrane region" description="Helical" evidence="20">
    <location>
        <begin position="249"/>
        <end position="269"/>
    </location>
</feature>
<name>A0AAV5B3K1_9ACTN</name>
<evidence type="ECO:0000256" key="1">
    <source>
        <dbReference type="ARBA" id="ARBA00001698"/>
    </source>
</evidence>
<comment type="caution">
    <text evidence="21">The sequence shown here is derived from an EMBL/GenBank/DDBJ whole genome shotgun (WGS) entry which is preliminary data.</text>
</comment>
<gene>
    <name evidence="21" type="ORF">ATOP_10300</name>
</gene>
<dbReference type="EMBL" id="BQKC01000001">
    <property type="protein sequence ID" value="GJM55375.1"/>
    <property type="molecule type" value="Genomic_DNA"/>
</dbReference>
<feature type="transmembrane region" description="Helical" evidence="20">
    <location>
        <begin position="57"/>
        <end position="83"/>
    </location>
</feature>
<evidence type="ECO:0000256" key="20">
    <source>
        <dbReference type="SAM" id="Phobius"/>
    </source>
</evidence>
<evidence type="ECO:0000256" key="4">
    <source>
        <dbReference type="ARBA" id="ARBA00005189"/>
    </source>
</evidence>
<dbReference type="Proteomes" id="UP001055025">
    <property type="component" value="Unassembled WGS sequence"/>
</dbReference>
<feature type="transmembrane region" description="Helical" evidence="20">
    <location>
        <begin position="149"/>
        <end position="169"/>
    </location>
</feature>
<comment type="subcellular location">
    <subcellularLocation>
        <location evidence="2">Cell membrane</location>
        <topology evidence="2">Multi-pass membrane protein</topology>
    </subcellularLocation>
</comment>
<organism evidence="21 22">
    <name type="scientific">Granulimonas faecalis</name>
    <dbReference type="NCBI Taxonomy" id="2894155"/>
    <lineage>
        <taxon>Bacteria</taxon>
        <taxon>Bacillati</taxon>
        <taxon>Actinomycetota</taxon>
        <taxon>Coriobacteriia</taxon>
        <taxon>Coriobacteriales</taxon>
        <taxon>Kribbibacteriaceae</taxon>
        <taxon>Granulimonas</taxon>
    </lineage>
</organism>
<evidence type="ECO:0000256" key="8">
    <source>
        <dbReference type="ARBA" id="ARBA00022475"/>
    </source>
</evidence>
<dbReference type="PANTHER" id="PTHR46382:SF1">
    <property type="entry name" value="PHOSPHATIDATE CYTIDYLYLTRANSFERASE"/>
    <property type="match status" value="1"/>
</dbReference>
<dbReference type="PANTHER" id="PTHR46382">
    <property type="entry name" value="PHOSPHATIDATE CYTIDYLYLTRANSFERASE"/>
    <property type="match status" value="1"/>
</dbReference>
<dbReference type="Pfam" id="PF01148">
    <property type="entry name" value="CTP_transf_1"/>
    <property type="match status" value="1"/>
</dbReference>
<comment type="pathway">
    <text evidence="3 18">Phospholipid metabolism; CDP-diacylglycerol biosynthesis; CDP-diacylglycerol from sn-glycerol 3-phosphate: step 3/3.</text>
</comment>
<evidence type="ECO:0000256" key="2">
    <source>
        <dbReference type="ARBA" id="ARBA00004651"/>
    </source>
</evidence>
<feature type="region of interest" description="Disordered" evidence="19">
    <location>
        <begin position="1"/>
        <end position="39"/>
    </location>
</feature>
<evidence type="ECO:0000256" key="17">
    <source>
        <dbReference type="ARBA" id="ARBA00023264"/>
    </source>
</evidence>
<dbReference type="EC" id="2.7.7.41" evidence="6 18"/>
<accession>A0AAV5B3K1</accession>
<evidence type="ECO:0000256" key="12">
    <source>
        <dbReference type="ARBA" id="ARBA00022695"/>
    </source>
</evidence>